<dbReference type="InterPro" id="IPR045584">
    <property type="entry name" value="Pilin-like"/>
</dbReference>
<gene>
    <name evidence="2" type="ORF">APB76_11835</name>
</gene>
<dbReference type="RefSeq" id="WP_054961574.1">
    <property type="nucleotide sequence ID" value="NZ_LLEI02000032.1"/>
</dbReference>
<dbReference type="NCBIfam" id="TIGR02532">
    <property type="entry name" value="IV_pilin_GFxxxE"/>
    <property type="match status" value="1"/>
</dbReference>
<protein>
    <recommendedName>
        <fullName evidence="4">Methylation site containing protein</fullName>
    </recommendedName>
</protein>
<proteinExistence type="predicted"/>
<dbReference type="EMBL" id="LLEI02000032">
    <property type="protein sequence ID" value="OAJ93902.1"/>
    <property type="molecule type" value="Genomic_DNA"/>
</dbReference>
<feature type="transmembrane region" description="Helical" evidence="1">
    <location>
        <begin position="12"/>
        <end position="33"/>
    </location>
</feature>
<dbReference type="Pfam" id="PF07963">
    <property type="entry name" value="N_methyl"/>
    <property type="match status" value="1"/>
</dbReference>
<dbReference type="AlphaFoldDB" id="A0A177XZ76"/>
<sequence length="178" mass="19765">MRKTNFRGFTLIELIVVIVILGVLAVTAAPRFLNYQEDAHTNRAKTAFAAFTSATQLYHSIWLVEGEPSAAVKGYANGVVIPSSGGFPRTIASTASIPNCPELWKNLLNTDLTVEVHTDPILPTDADIVSWYRGSGDSASCYYYYVSNISDYDTKIWTLNYFPQDGSYEVIRNNTLPR</sequence>
<dbReference type="SUPFAM" id="SSF54523">
    <property type="entry name" value="Pili subunits"/>
    <property type="match status" value="1"/>
</dbReference>
<name>A0A177XZ76_9VIBR</name>
<keyword evidence="1" id="KW-1133">Transmembrane helix</keyword>
<organism evidence="2 3">
    <name type="scientific">Vibrio bivalvicida</name>
    <dbReference type="NCBI Taxonomy" id="1276888"/>
    <lineage>
        <taxon>Bacteria</taxon>
        <taxon>Pseudomonadati</taxon>
        <taxon>Pseudomonadota</taxon>
        <taxon>Gammaproteobacteria</taxon>
        <taxon>Vibrionales</taxon>
        <taxon>Vibrionaceae</taxon>
        <taxon>Vibrio</taxon>
        <taxon>Vibrio oreintalis group</taxon>
    </lineage>
</organism>
<dbReference type="InterPro" id="IPR012902">
    <property type="entry name" value="N_methyl_site"/>
</dbReference>
<comment type="caution">
    <text evidence="2">The sequence shown here is derived from an EMBL/GenBank/DDBJ whole genome shotgun (WGS) entry which is preliminary data.</text>
</comment>
<evidence type="ECO:0000256" key="1">
    <source>
        <dbReference type="SAM" id="Phobius"/>
    </source>
</evidence>
<dbReference type="Proteomes" id="UP000078406">
    <property type="component" value="Unassembled WGS sequence"/>
</dbReference>
<dbReference type="PANTHER" id="PTHR30093:SF7">
    <property type="entry name" value="MSHA MAJOR PILIN SUBUNIT MSHA"/>
    <property type="match status" value="1"/>
</dbReference>
<evidence type="ECO:0000313" key="3">
    <source>
        <dbReference type="Proteomes" id="UP000078406"/>
    </source>
</evidence>
<dbReference type="Gene3D" id="3.30.700.10">
    <property type="entry name" value="Glycoprotein, Type 4 Pilin"/>
    <property type="match status" value="1"/>
</dbReference>
<keyword evidence="1" id="KW-0472">Membrane</keyword>
<keyword evidence="1" id="KW-0812">Transmembrane</keyword>
<evidence type="ECO:0008006" key="4">
    <source>
        <dbReference type="Google" id="ProtNLM"/>
    </source>
</evidence>
<accession>A0A177XZ76</accession>
<evidence type="ECO:0000313" key="2">
    <source>
        <dbReference type="EMBL" id="OAJ93902.1"/>
    </source>
</evidence>
<dbReference type="PROSITE" id="PS00409">
    <property type="entry name" value="PROKAR_NTER_METHYL"/>
    <property type="match status" value="1"/>
</dbReference>
<reference evidence="2 3" key="1">
    <citation type="journal article" date="2016" name="Syst. Appl. Microbiol.">
        <title>Vibrio bivalvicida sp. nov., a novel larval pathogen for bivalve molluscs reared in a hatchery.</title>
        <authorList>
            <person name="Dubert J."/>
            <person name="Romalde J.L."/>
            <person name="Prado S."/>
            <person name="Barja J.L."/>
        </authorList>
    </citation>
    <scope>NUCLEOTIDE SEQUENCE [LARGE SCALE GENOMIC DNA]</scope>
    <source>
        <strain evidence="2 3">605</strain>
    </source>
</reference>
<dbReference type="PANTHER" id="PTHR30093">
    <property type="entry name" value="GENERAL SECRETION PATHWAY PROTEIN G"/>
    <property type="match status" value="1"/>
</dbReference>